<sequence>MGHVTVKVIHKGQRQIYCRLVFQELCSSSYFEGGEEYKIFAHNFEGLEREEYGLVENLVRLSLVHDGPGLCILNPSLAKLM</sequence>
<accession>A0A9D4RFL9</accession>
<dbReference type="Proteomes" id="UP000828390">
    <property type="component" value="Unassembled WGS sequence"/>
</dbReference>
<comment type="caution">
    <text evidence="1">The sequence shown here is derived from an EMBL/GenBank/DDBJ whole genome shotgun (WGS) entry which is preliminary data.</text>
</comment>
<reference evidence="1" key="2">
    <citation type="submission" date="2020-11" db="EMBL/GenBank/DDBJ databases">
        <authorList>
            <person name="McCartney M.A."/>
            <person name="Auch B."/>
            <person name="Kono T."/>
            <person name="Mallez S."/>
            <person name="Becker A."/>
            <person name="Gohl D.M."/>
            <person name="Silverstein K.A.T."/>
            <person name="Koren S."/>
            <person name="Bechman K.B."/>
            <person name="Herman A."/>
            <person name="Abrahante J.E."/>
            <person name="Garbe J."/>
        </authorList>
    </citation>
    <scope>NUCLEOTIDE SEQUENCE</scope>
    <source>
        <strain evidence="1">Duluth1</strain>
        <tissue evidence="1">Whole animal</tissue>
    </source>
</reference>
<name>A0A9D4RFL9_DREPO</name>
<organism evidence="1 2">
    <name type="scientific">Dreissena polymorpha</name>
    <name type="common">Zebra mussel</name>
    <name type="synonym">Mytilus polymorpha</name>
    <dbReference type="NCBI Taxonomy" id="45954"/>
    <lineage>
        <taxon>Eukaryota</taxon>
        <taxon>Metazoa</taxon>
        <taxon>Spiralia</taxon>
        <taxon>Lophotrochozoa</taxon>
        <taxon>Mollusca</taxon>
        <taxon>Bivalvia</taxon>
        <taxon>Autobranchia</taxon>
        <taxon>Heteroconchia</taxon>
        <taxon>Euheterodonta</taxon>
        <taxon>Imparidentia</taxon>
        <taxon>Neoheterodontei</taxon>
        <taxon>Myida</taxon>
        <taxon>Dreissenoidea</taxon>
        <taxon>Dreissenidae</taxon>
        <taxon>Dreissena</taxon>
    </lineage>
</organism>
<evidence type="ECO:0000313" key="2">
    <source>
        <dbReference type="Proteomes" id="UP000828390"/>
    </source>
</evidence>
<protein>
    <submittedName>
        <fullName evidence="1">Uncharacterized protein</fullName>
    </submittedName>
</protein>
<proteinExistence type="predicted"/>
<evidence type="ECO:0000313" key="1">
    <source>
        <dbReference type="EMBL" id="KAH3864857.1"/>
    </source>
</evidence>
<gene>
    <name evidence="1" type="ORF">DPMN_027888</name>
</gene>
<dbReference type="AlphaFoldDB" id="A0A9D4RFL9"/>
<keyword evidence="2" id="KW-1185">Reference proteome</keyword>
<reference evidence="1" key="1">
    <citation type="journal article" date="2019" name="bioRxiv">
        <title>The Genome of the Zebra Mussel, Dreissena polymorpha: A Resource for Invasive Species Research.</title>
        <authorList>
            <person name="McCartney M.A."/>
            <person name="Auch B."/>
            <person name="Kono T."/>
            <person name="Mallez S."/>
            <person name="Zhang Y."/>
            <person name="Obille A."/>
            <person name="Becker A."/>
            <person name="Abrahante J.E."/>
            <person name="Garbe J."/>
            <person name="Badalamenti J.P."/>
            <person name="Herman A."/>
            <person name="Mangelson H."/>
            <person name="Liachko I."/>
            <person name="Sullivan S."/>
            <person name="Sone E.D."/>
            <person name="Koren S."/>
            <person name="Silverstein K.A.T."/>
            <person name="Beckman K.B."/>
            <person name="Gohl D.M."/>
        </authorList>
    </citation>
    <scope>NUCLEOTIDE SEQUENCE</scope>
    <source>
        <strain evidence="1">Duluth1</strain>
        <tissue evidence="1">Whole animal</tissue>
    </source>
</reference>
<dbReference type="EMBL" id="JAIWYP010000002">
    <property type="protein sequence ID" value="KAH3864857.1"/>
    <property type="molecule type" value="Genomic_DNA"/>
</dbReference>